<dbReference type="EMBL" id="CP016793">
    <property type="protein sequence ID" value="ANZ37919.1"/>
    <property type="molecule type" value="Genomic_DNA"/>
</dbReference>
<evidence type="ECO:0000313" key="2">
    <source>
        <dbReference type="EMBL" id="ANZ37919.1"/>
    </source>
</evidence>
<feature type="transmembrane region" description="Helical" evidence="1">
    <location>
        <begin position="73"/>
        <end position="92"/>
    </location>
</feature>
<dbReference type="RefSeq" id="WP_065916278.1">
    <property type="nucleotide sequence ID" value="NZ_CP016793.1"/>
</dbReference>
<accession>A0A1B2HJN1</accession>
<evidence type="ECO:0000313" key="3">
    <source>
        <dbReference type="Proteomes" id="UP000093053"/>
    </source>
</evidence>
<evidence type="ECO:0000256" key="1">
    <source>
        <dbReference type="SAM" id="Phobius"/>
    </source>
</evidence>
<dbReference type="AlphaFoldDB" id="A0A1B2HJN1"/>
<proteinExistence type="predicted"/>
<feature type="transmembrane region" description="Helical" evidence="1">
    <location>
        <begin position="15"/>
        <end position="38"/>
    </location>
</feature>
<dbReference type="Proteomes" id="UP000093053">
    <property type="component" value="Chromosome"/>
</dbReference>
<dbReference type="KEGG" id="led:BBK82_19515"/>
<feature type="transmembrane region" description="Helical" evidence="1">
    <location>
        <begin position="104"/>
        <end position="125"/>
    </location>
</feature>
<keyword evidence="1" id="KW-0812">Transmembrane</keyword>
<keyword evidence="1" id="KW-0472">Membrane</keyword>
<dbReference type="STRING" id="1586287.BBK82_19515"/>
<reference evidence="2 3" key="1">
    <citation type="submission" date="2016-07" db="EMBL/GenBank/DDBJ databases">
        <title>Complete genome sequence of the Lentzea guizhouensis DHS C013.</title>
        <authorList>
            <person name="Cao C."/>
        </authorList>
    </citation>
    <scope>NUCLEOTIDE SEQUENCE [LARGE SCALE GENOMIC DNA]</scope>
    <source>
        <strain evidence="2 3">DHS C013</strain>
    </source>
</reference>
<sequence length="142" mass="15141">MVPSQQPTLTEADQAALLGSLAVFAVIGLVFGIISIVIMWKVFTKAGQPGWASIVPIYNFYVMTKIAGRPGWWTILLLIPFVNIVVFAFLAIDIAKSFGKDTVFGIVGLWLFSIVGFAILAFGGAQYRGPAALAGAQGAYRG</sequence>
<keyword evidence="3" id="KW-1185">Reference proteome</keyword>
<keyword evidence="1" id="KW-1133">Transmembrane helix</keyword>
<name>A0A1B2HJN1_9PSEU</name>
<organism evidence="2 3">
    <name type="scientific">Lentzea guizhouensis</name>
    <dbReference type="NCBI Taxonomy" id="1586287"/>
    <lineage>
        <taxon>Bacteria</taxon>
        <taxon>Bacillati</taxon>
        <taxon>Actinomycetota</taxon>
        <taxon>Actinomycetes</taxon>
        <taxon>Pseudonocardiales</taxon>
        <taxon>Pseudonocardiaceae</taxon>
        <taxon>Lentzea</taxon>
    </lineage>
</organism>
<dbReference type="InterPro" id="IPR043739">
    <property type="entry name" value="DUF5684"/>
</dbReference>
<gene>
    <name evidence="2" type="ORF">BBK82_19515</name>
</gene>
<protein>
    <recommendedName>
        <fullName evidence="4">Signal peptidase I</fullName>
    </recommendedName>
</protein>
<dbReference type="Pfam" id="PF18936">
    <property type="entry name" value="DUF5684"/>
    <property type="match status" value="1"/>
</dbReference>
<evidence type="ECO:0008006" key="4">
    <source>
        <dbReference type="Google" id="ProtNLM"/>
    </source>
</evidence>